<organism evidence="2 3">
    <name type="scientific">Aquamicrobium soli</name>
    <dbReference type="NCBI Taxonomy" id="1811518"/>
    <lineage>
        <taxon>Bacteria</taxon>
        <taxon>Pseudomonadati</taxon>
        <taxon>Pseudomonadota</taxon>
        <taxon>Alphaproteobacteria</taxon>
        <taxon>Hyphomicrobiales</taxon>
        <taxon>Phyllobacteriaceae</taxon>
        <taxon>Aquamicrobium</taxon>
    </lineage>
</organism>
<dbReference type="RefSeq" id="WP_378220990.1">
    <property type="nucleotide sequence ID" value="NZ_JBHRTK010000012.1"/>
</dbReference>
<evidence type="ECO:0000313" key="2">
    <source>
        <dbReference type="EMBL" id="MFC3207122.1"/>
    </source>
</evidence>
<comment type="caution">
    <text evidence="2">The sequence shown here is derived from an EMBL/GenBank/DDBJ whole genome shotgun (WGS) entry which is preliminary data.</text>
</comment>
<evidence type="ECO:0008006" key="4">
    <source>
        <dbReference type="Google" id="ProtNLM"/>
    </source>
</evidence>
<dbReference type="Proteomes" id="UP001595583">
    <property type="component" value="Unassembled WGS sequence"/>
</dbReference>
<gene>
    <name evidence="2" type="ORF">ACFOHJ_12920</name>
</gene>
<evidence type="ECO:0000256" key="1">
    <source>
        <dbReference type="SAM" id="MobiDB-lite"/>
    </source>
</evidence>
<dbReference type="EMBL" id="JBHRTK010000012">
    <property type="protein sequence ID" value="MFC3207122.1"/>
    <property type="molecule type" value="Genomic_DNA"/>
</dbReference>
<proteinExistence type="predicted"/>
<feature type="region of interest" description="Disordered" evidence="1">
    <location>
        <begin position="52"/>
        <end position="110"/>
    </location>
</feature>
<name>A0ABV7KCV9_9HYPH</name>
<accession>A0ABV7KCV9</accession>
<protein>
    <recommendedName>
        <fullName evidence="4">DUF3426 domain-containing protein</fullName>
    </recommendedName>
</protein>
<evidence type="ECO:0000313" key="3">
    <source>
        <dbReference type="Proteomes" id="UP001595583"/>
    </source>
</evidence>
<reference evidence="3" key="1">
    <citation type="journal article" date="2019" name="Int. J. Syst. Evol. Microbiol.">
        <title>The Global Catalogue of Microorganisms (GCM) 10K type strain sequencing project: providing services to taxonomists for standard genome sequencing and annotation.</title>
        <authorList>
            <consortium name="The Broad Institute Genomics Platform"/>
            <consortium name="The Broad Institute Genome Sequencing Center for Infectious Disease"/>
            <person name="Wu L."/>
            <person name="Ma J."/>
        </authorList>
    </citation>
    <scope>NUCLEOTIDE SEQUENCE [LARGE SCALE GENOMIC DNA]</scope>
    <source>
        <strain evidence="3">KCTC 52165</strain>
    </source>
</reference>
<keyword evidence="3" id="KW-1185">Reference proteome</keyword>
<sequence>MADAHKARPVSGEIMTDRAGPTAAAGISAAELHEIIDADYEILPHVQNPLSSRASAPLTLPHKRERNSAATPQRCEPAILGKTAPPPPVEGMAMLRKPDAPPQRQPASRGGPAFWSVGVGIALAAFWVSGGDVMVRRLPLFADTPQAAAFTLSGVNSRVDVSGAKPLLFVDGEAANDGDGTLPLPPLEIRVTGEDGRVTRYTLGTAGRALAPGERFAFSSRLDLPKNGVRTVSVAFAE</sequence>